<dbReference type="OrthoDB" id="44015at2759"/>
<feature type="domain" description="ENTH" evidence="9">
    <location>
        <begin position="23"/>
        <end position="159"/>
    </location>
</feature>
<dbReference type="SMART" id="SM00273">
    <property type="entry name" value="ENTH"/>
    <property type="match status" value="1"/>
</dbReference>
<gene>
    <name evidence="10" type="ORF">F3Y22_tig00111398pilonHSYRG00378</name>
</gene>
<dbReference type="Gene3D" id="1.25.40.90">
    <property type="match status" value="1"/>
</dbReference>
<dbReference type="Proteomes" id="UP000436088">
    <property type="component" value="Unassembled WGS sequence"/>
</dbReference>
<organism evidence="10 11">
    <name type="scientific">Hibiscus syriacus</name>
    <name type="common">Rose of Sharon</name>
    <dbReference type="NCBI Taxonomy" id="106335"/>
    <lineage>
        <taxon>Eukaryota</taxon>
        <taxon>Viridiplantae</taxon>
        <taxon>Streptophyta</taxon>
        <taxon>Embryophyta</taxon>
        <taxon>Tracheophyta</taxon>
        <taxon>Spermatophyta</taxon>
        <taxon>Magnoliopsida</taxon>
        <taxon>eudicotyledons</taxon>
        <taxon>Gunneridae</taxon>
        <taxon>Pentapetalae</taxon>
        <taxon>rosids</taxon>
        <taxon>malvids</taxon>
        <taxon>Malvales</taxon>
        <taxon>Malvaceae</taxon>
        <taxon>Malvoideae</taxon>
        <taxon>Hibiscus</taxon>
    </lineage>
</organism>
<comment type="subcellular location">
    <subcellularLocation>
        <location evidence="1">Cytoplasmic vesicle</location>
        <location evidence="1">Clathrin-coated vesicle</location>
    </subcellularLocation>
    <subcellularLocation>
        <location evidence="2">Golgi apparatus</location>
    </subcellularLocation>
    <subcellularLocation>
        <location evidence="3">Membrane</location>
        <location evidence="3">Clathrin-coated pit</location>
    </subcellularLocation>
</comment>
<evidence type="ECO:0000256" key="8">
    <source>
        <dbReference type="ARBA" id="ARBA00023329"/>
    </source>
</evidence>
<accession>A0A6A2XSV0</accession>
<comment type="caution">
    <text evidence="10">The sequence shown here is derived from an EMBL/GenBank/DDBJ whole genome shotgun (WGS) entry which is preliminary data.</text>
</comment>
<dbReference type="InterPro" id="IPR048050">
    <property type="entry name" value="ANTH_N_plant"/>
</dbReference>
<evidence type="ECO:0000256" key="1">
    <source>
        <dbReference type="ARBA" id="ARBA00004132"/>
    </source>
</evidence>
<evidence type="ECO:0000256" key="7">
    <source>
        <dbReference type="ARBA" id="ARBA00023176"/>
    </source>
</evidence>
<dbReference type="SUPFAM" id="SSF89009">
    <property type="entry name" value="GAT-like domain"/>
    <property type="match status" value="1"/>
</dbReference>
<evidence type="ECO:0000256" key="4">
    <source>
        <dbReference type="ARBA" id="ARBA00022583"/>
    </source>
</evidence>
<dbReference type="GO" id="GO:0005905">
    <property type="term" value="C:clathrin-coated pit"/>
    <property type="evidence" value="ECO:0007669"/>
    <property type="project" value="UniProtKB-SubCell"/>
</dbReference>
<evidence type="ECO:0000313" key="11">
    <source>
        <dbReference type="Proteomes" id="UP000436088"/>
    </source>
</evidence>
<dbReference type="Pfam" id="PF07651">
    <property type="entry name" value="ANTH"/>
    <property type="match status" value="1"/>
</dbReference>
<reference evidence="10" key="1">
    <citation type="submission" date="2019-09" db="EMBL/GenBank/DDBJ databases">
        <title>Draft genome information of white flower Hibiscus syriacus.</title>
        <authorList>
            <person name="Kim Y.-M."/>
        </authorList>
    </citation>
    <scope>NUCLEOTIDE SEQUENCE [LARGE SCALE GENOMIC DNA]</scope>
    <source>
        <strain evidence="10">YM2019G1</strain>
    </source>
</reference>
<evidence type="ECO:0000256" key="5">
    <source>
        <dbReference type="ARBA" id="ARBA00023034"/>
    </source>
</evidence>
<dbReference type="InterPro" id="IPR014712">
    <property type="entry name" value="ANTH_dom_sf"/>
</dbReference>
<dbReference type="SUPFAM" id="SSF48464">
    <property type="entry name" value="ENTH/VHS domain"/>
    <property type="match status" value="1"/>
</dbReference>
<evidence type="ECO:0000256" key="3">
    <source>
        <dbReference type="ARBA" id="ARBA00004600"/>
    </source>
</evidence>
<keyword evidence="11" id="KW-1185">Reference proteome</keyword>
<dbReference type="GO" id="GO:0005545">
    <property type="term" value="F:1-phosphatidylinositol binding"/>
    <property type="evidence" value="ECO:0007669"/>
    <property type="project" value="InterPro"/>
</dbReference>
<dbReference type="FunFam" id="1.20.58.150:FF:000005">
    <property type="entry name" value="putative clathrin assembly protein At2g25430"/>
    <property type="match status" value="1"/>
</dbReference>
<dbReference type="InterPro" id="IPR045192">
    <property type="entry name" value="AP180-like"/>
</dbReference>
<dbReference type="GO" id="GO:0005546">
    <property type="term" value="F:phosphatidylinositol-4,5-bisphosphate binding"/>
    <property type="evidence" value="ECO:0007669"/>
    <property type="project" value="TreeGrafter"/>
</dbReference>
<proteinExistence type="predicted"/>
<dbReference type="PROSITE" id="PS50942">
    <property type="entry name" value="ENTH"/>
    <property type="match status" value="1"/>
</dbReference>
<dbReference type="GO" id="GO:0005794">
    <property type="term" value="C:Golgi apparatus"/>
    <property type="evidence" value="ECO:0007669"/>
    <property type="project" value="UniProtKB-SubCell"/>
</dbReference>
<keyword evidence="5" id="KW-0333">Golgi apparatus</keyword>
<dbReference type="EMBL" id="VEPZ02001330">
    <property type="protein sequence ID" value="KAE8679711.1"/>
    <property type="molecule type" value="Genomic_DNA"/>
</dbReference>
<sequence length="692" mass="78281">MPSKFSRAILAVRNQTCISLSQIVNTNSSNLDAAVLKATTRHPEPADQRYVDEILQTISSNKLNAAICANAIAKRIGKTNNWVVALKSLMLLLRIFQDGDPFFPQEVVHARSRGAKILNLTTFKDNSHSSPYDYTAFVRAFAFYLDQRLDCFITGKQVRRSRRVNQQPVQEMKPMMLLDRLSYWQRLLDQAIATKPTAAAKNNRLVQFSLKAIVRESFDLYRDISDGLGLLLNSFFHLQHQSRINAFQYCVKATRQFEQLSSFYDYCKDLGIGKISEYPRVQQISDELMETLREFLKDQASLPSQHGSECMSLEDLMYQTECDEPISPSFLPGHYSEVAEEQCNEQEDMYNVHETGSNHSLPIQTSVTIDFGSFDDWLMGDIKSQVLQSSAMVDSTNGGDSLFDNSVQQDHKQEQGFENGANGLSLLGNWVEEYQSKEASQNGAKGHSFVNDNLQGNELHEQDHLNVTKGHSYFDDYQFVGNGHSLFVDDWLRDDRKDPEEQQRTSALNSSNDGCKEGWELVLAEATPQPAQTSQHLAYGIEPSMAIVLFDRRPIVPQRAFNPFLEDEADLSPYIATTAINTTIAFPVEFSMAPTFQAAPPTFSIQDPNKMARPTFQATQTSLSEDNYRTTVAFQDNVSDDDDPFAPWPTMKESNNASFNGSDDQENLLLQQELWLQNQNKILNKAAYSFCK</sequence>
<name>A0A6A2XSV0_HIBSY</name>
<dbReference type="GO" id="GO:0032050">
    <property type="term" value="F:clathrin heavy chain binding"/>
    <property type="evidence" value="ECO:0007669"/>
    <property type="project" value="TreeGrafter"/>
</dbReference>
<evidence type="ECO:0000256" key="6">
    <source>
        <dbReference type="ARBA" id="ARBA00023136"/>
    </source>
</evidence>
<keyword evidence="8" id="KW-0968">Cytoplasmic vesicle</keyword>
<protein>
    <submittedName>
        <fullName evidence="10">AP180 protein</fullName>
    </submittedName>
</protein>
<dbReference type="InterPro" id="IPR013809">
    <property type="entry name" value="ENTH"/>
</dbReference>
<dbReference type="PANTHER" id="PTHR22951">
    <property type="entry name" value="CLATHRIN ASSEMBLY PROTEIN"/>
    <property type="match status" value="1"/>
</dbReference>
<evidence type="ECO:0000256" key="2">
    <source>
        <dbReference type="ARBA" id="ARBA00004555"/>
    </source>
</evidence>
<keyword evidence="4" id="KW-0254">Endocytosis</keyword>
<dbReference type="CDD" id="cd16987">
    <property type="entry name" value="ANTH_N_AP180_plant"/>
    <property type="match status" value="1"/>
</dbReference>
<dbReference type="Gene3D" id="1.20.58.150">
    <property type="entry name" value="ANTH domain"/>
    <property type="match status" value="1"/>
</dbReference>
<dbReference type="GO" id="GO:0030136">
    <property type="term" value="C:clathrin-coated vesicle"/>
    <property type="evidence" value="ECO:0007669"/>
    <property type="project" value="UniProtKB-SubCell"/>
</dbReference>
<dbReference type="GO" id="GO:0048268">
    <property type="term" value="P:clathrin coat assembly"/>
    <property type="evidence" value="ECO:0007669"/>
    <property type="project" value="InterPro"/>
</dbReference>
<dbReference type="InterPro" id="IPR011417">
    <property type="entry name" value="ANTH_dom"/>
</dbReference>
<dbReference type="AlphaFoldDB" id="A0A6A2XSV0"/>
<dbReference type="GO" id="GO:0006900">
    <property type="term" value="P:vesicle budding from membrane"/>
    <property type="evidence" value="ECO:0007669"/>
    <property type="project" value="TreeGrafter"/>
</dbReference>
<evidence type="ECO:0000313" key="10">
    <source>
        <dbReference type="EMBL" id="KAE8679711.1"/>
    </source>
</evidence>
<dbReference type="PANTHER" id="PTHR22951:SF75">
    <property type="entry name" value="CLATHRIN COAT ASSEMBLY PROTEIN AP180"/>
    <property type="match status" value="1"/>
</dbReference>
<dbReference type="GO" id="GO:0072583">
    <property type="term" value="P:clathrin-dependent endocytosis"/>
    <property type="evidence" value="ECO:0007669"/>
    <property type="project" value="InterPro"/>
</dbReference>
<evidence type="ECO:0000259" key="9">
    <source>
        <dbReference type="PROSITE" id="PS50942"/>
    </source>
</evidence>
<dbReference type="InterPro" id="IPR008942">
    <property type="entry name" value="ENTH_VHS"/>
</dbReference>
<dbReference type="GO" id="GO:0000149">
    <property type="term" value="F:SNARE binding"/>
    <property type="evidence" value="ECO:0007669"/>
    <property type="project" value="TreeGrafter"/>
</dbReference>
<keyword evidence="6" id="KW-0472">Membrane</keyword>
<keyword evidence="7" id="KW-0168">Coated pit</keyword>